<dbReference type="SUPFAM" id="SSF48452">
    <property type="entry name" value="TPR-like"/>
    <property type="match status" value="1"/>
</dbReference>
<comment type="caution">
    <text evidence="3">The sequence shown here is derived from an EMBL/GenBank/DDBJ whole genome shotgun (WGS) entry which is preliminary data.</text>
</comment>
<name>A0ABU7YVV1_9GAMM</name>
<sequence length="202" mass="21722">MTFDNPCQRFRCTGMAGGLALLLALAGCATLPEPAPPDHRDAMAVAREHLAAGQAREAVAALERAAAMEPASKEPWLEIARLRTTQGRHIDALAAAEQVLRRDPTDQVAYEITVDSGLQVALQTMKRLRAAGQAPAEGHEEQAAAIAALMAEVFEPELLISAETRTRLAREAVENYKANRVERLPEAQTKPKGDPLDLLGGD</sequence>
<feature type="region of interest" description="Disordered" evidence="1">
    <location>
        <begin position="181"/>
        <end position="202"/>
    </location>
</feature>
<dbReference type="EMBL" id="JAXGFP010000002">
    <property type="protein sequence ID" value="MEG3183059.1"/>
    <property type="molecule type" value="Genomic_DNA"/>
</dbReference>
<feature type="compositionally biased region" description="Basic and acidic residues" evidence="1">
    <location>
        <begin position="181"/>
        <end position="195"/>
    </location>
</feature>
<organism evidence="3 4">
    <name type="scientific">Novilysobacter erysipheiresistens</name>
    <dbReference type="NCBI Taxonomy" id="1749332"/>
    <lineage>
        <taxon>Bacteria</taxon>
        <taxon>Pseudomonadati</taxon>
        <taxon>Pseudomonadota</taxon>
        <taxon>Gammaproteobacteria</taxon>
        <taxon>Lysobacterales</taxon>
        <taxon>Lysobacteraceae</taxon>
        <taxon>Novilysobacter</taxon>
    </lineage>
</organism>
<dbReference type="Proteomes" id="UP001355056">
    <property type="component" value="Unassembled WGS sequence"/>
</dbReference>
<evidence type="ECO:0000256" key="2">
    <source>
        <dbReference type="SAM" id="SignalP"/>
    </source>
</evidence>
<evidence type="ECO:0000256" key="1">
    <source>
        <dbReference type="SAM" id="MobiDB-lite"/>
    </source>
</evidence>
<keyword evidence="2" id="KW-0732">Signal</keyword>
<feature type="chain" id="PRO_5045491334" evidence="2">
    <location>
        <begin position="27"/>
        <end position="202"/>
    </location>
</feature>
<evidence type="ECO:0000313" key="3">
    <source>
        <dbReference type="EMBL" id="MEG3183059.1"/>
    </source>
</evidence>
<feature type="signal peptide" evidence="2">
    <location>
        <begin position="1"/>
        <end position="26"/>
    </location>
</feature>
<dbReference type="InterPro" id="IPR011990">
    <property type="entry name" value="TPR-like_helical_dom_sf"/>
</dbReference>
<evidence type="ECO:0000313" key="4">
    <source>
        <dbReference type="Proteomes" id="UP001355056"/>
    </source>
</evidence>
<protein>
    <submittedName>
        <fullName evidence="3">Tetratricopeptide repeat protein</fullName>
    </submittedName>
</protein>
<dbReference type="Gene3D" id="1.25.40.10">
    <property type="entry name" value="Tetratricopeptide repeat domain"/>
    <property type="match status" value="1"/>
</dbReference>
<dbReference type="Pfam" id="PF14559">
    <property type="entry name" value="TPR_19"/>
    <property type="match status" value="1"/>
</dbReference>
<proteinExistence type="predicted"/>
<keyword evidence="4" id="KW-1185">Reference proteome</keyword>
<dbReference type="RefSeq" id="WP_332614747.1">
    <property type="nucleotide sequence ID" value="NZ_JAXGFP010000002.1"/>
</dbReference>
<accession>A0ABU7YVV1</accession>
<gene>
    <name evidence="3" type="ORF">SNE34_03410</name>
</gene>
<reference evidence="3 4" key="1">
    <citation type="journal article" date="2016" name="Int. J. Syst. Evol. Microbiol.">
        <title>Lysobacter erysipheiresistens sp. nov., an antagonist of powdery mildew, isolated from tobacco-cultivated soil.</title>
        <authorList>
            <person name="Xie B."/>
            <person name="Li T."/>
            <person name="Lin X."/>
            <person name="Wang C.J."/>
            <person name="Chen Y.J."/>
            <person name="Liu W.J."/>
            <person name="Zhao Z.W."/>
        </authorList>
    </citation>
    <scope>NUCLEOTIDE SEQUENCE [LARGE SCALE GENOMIC DNA]</scope>
    <source>
        <strain evidence="3 4">RS-LYSO-3</strain>
    </source>
</reference>